<dbReference type="Proteomes" id="UP001638806">
    <property type="component" value="Unassembled WGS sequence"/>
</dbReference>
<evidence type="ECO:0000313" key="1">
    <source>
        <dbReference type="EMBL" id="KAL3958777.1"/>
    </source>
</evidence>
<evidence type="ECO:0000313" key="2">
    <source>
        <dbReference type="Proteomes" id="UP001638806"/>
    </source>
</evidence>
<sequence length="382" mass="41240">MMDQLPLPKRFPPGAAPNLVVAEAAPLDVKHGGAPRPQLISSHARQLRFSQPWASAASSASPSPLIPHHRRHHLLLVATLSGVVHNNNLFVFSVDVSDLSINPANFDNIANKLGGRADAQTSNITAGNLGLDQVYDVSLWGYCSTDKDGKRDCIKGRFDWASHELNTTWIEDFGSAAGVKINLPTEVKDALKVFRTVTKWTEVAFIIALVALGVELFVGIFSNCSRVVSCLTWLVASITAVLVGAAAGLATAMATIVVGTVESTAKFYGVKGTVGTRFLAAVWIATAFAIGAAFFWLFTICCCKPEHRSRSAKRGSKHDDGEKLLPTRGYAPLTSDHEMSGGYYNPNQQSQQFGHNYSSQPPRYPGGNGRSDLAYEPYSHRA</sequence>
<dbReference type="EMBL" id="JBGNUJ010000006">
    <property type="protein sequence ID" value="KAL3958777.1"/>
    <property type="molecule type" value="Genomic_DNA"/>
</dbReference>
<comment type="caution">
    <text evidence="1">The sequence shown here is derived from an EMBL/GenBank/DDBJ whole genome shotgun (WGS) entry which is preliminary data.</text>
</comment>
<keyword evidence="2" id="KW-1185">Reference proteome</keyword>
<name>A0ACC4DQX1_PURLI</name>
<protein>
    <submittedName>
        <fullName evidence="1">Uncharacterized protein</fullName>
    </submittedName>
</protein>
<reference evidence="1" key="1">
    <citation type="submission" date="2024-12" db="EMBL/GenBank/DDBJ databases">
        <title>Comparative genomics and development of molecular markers within Purpureocillium lilacinum and among Purpureocillium species.</title>
        <authorList>
            <person name="Yeh Z.-Y."/>
            <person name="Ni N.-T."/>
            <person name="Lo P.-H."/>
            <person name="Mushyakhwo K."/>
            <person name="Lin C.-F."/>
            <person name="Nai Y.-S."/>
        </authorList>
    </citation>
    <scope>NUCLEOTIDE SEQUENCE</scope>
    <source>
        <strain evidence="1">NCHU-NPUST-175</strain>
    </source>
</reference>
<accession>A0ACC4DQX1</accession>
<gene>
    <name evidence="1" type="ORF">ACCO45_006939</name>
</gene>
<organism evidence="1 2">
    <name type="scientific">Purpureocillium lilacinum</name>
    <name type="common">Paecilomyces lilacinus</name>
    <dbReference type="NCBI Taxonomy" id="33203"/>
    <lineage>
        <taxon>Eukaryota</taxon>
        <taxon>Fungi</taxon>
        <taxon>Dikarya</taxon>
        <taxon>Ascomycota</taxon>
        <taxon>Pezizomycotina</taxon>
        <taxon>Sordariomycetes</taxon>
        <taxon>Hypocreomycetidae</taxon>
        <taxon>Hypocreales</taxon>
        <taxon>Ophiocordycipitaceae</taxon>
        <taxon>Purpureocillium</taxon>
    </lineage>
</organism>
<proteinExistence type="predicted"/>